<dbReference type="InterPro" id="IPR006578">
    <property type="entry name" value="MADF-dom"/>
</dbReference>
<dbReference type="Pfam" id="PF02944">
    <property type="entry name" value="BESS"/>
    <property type="match status" value="1"/>
</dbReference>
<dbReference type="Pfam" id="PF10545">
    <property type="entry name" value="MADF_DNA_bdg"/>
    <property type="match status" value="1"/>
</dbReference>
<keyword evidence="4" id="KW-1185">Reference proteome</keyword>
<organism evidence="3 4">
    <name type="scientific">Eumeta variegata</name>
    <name type="common">Bagworm moth</name>
    <name type="synonym">Eumeta japonica</name>
    <dbReference type="NCBI Taxonomy" id="151549"/>
    <lineage>
        <taxon>Eukaryota</taxon>
        <taxon>Metazoa</taxon>
        <taxon>Ecdysozoa</taxon>
        <taxon>Arthropoda</taxon>
        <taxon>Hexapoda</taxon>
        <taxon>Insecta</taxon>
        <taxon>Pterygota</taxon>
        <taxon>Neoptera</taxon>
        <taxon>Endopterygota</taxon>
        <taxon>Lepidoptera</taxon>
        <taxon>Glossata</taxon>
        <taxon>Ditrysia</taxon>
        <taxon>Tineoidea</taxon>
        <taxon>Psychidae</taxon>
        <taxon>Oiketicinae</taxon>
        <taxon>Eumeta</taxon>
    </lineage>
</organism>
<gene>
    <name evidence="3" type="ORF">EVAR_53403_1</name>
</gene>
<protein>
    <recommendedName>
        <fullName evidence="2">MADF domain-containing protein</fullName>
    </recommendedName>
</protein>
<dbReference type="SMART" id="SM00595">
    <property type="entry name" value="MADF"/>
    <property type="match status" value="1"/>
</dbReference>
<evidence type="ECO:0000259" key="2">
    <source>
        <dbReference type="PROSITE" id="PS51029"/>
    </source>
</evidence>
<dbReference type="InterPro" id="IPR039353">
    <property type="entry name" value="TF_Adf1"/>
</dbReference>
<comment type="caution">
    <text evidence="3">The sequence shown here is derived from an EMBL/GenBank/DDBJ whole genome shotgun (WGS) entry which is preliminary data.</text>
</comment>
<dbReference type="Proteomes" id="UP000299102">
    <property type="component" value="Unassembled WGS sequence"/>
</dbReference>
<dbReference type="PANTHER" id="PTHR12243">
    <property type="entry name" value="MADF DOMAIN TRANSCRIPTION FACTOR"/>
    <property type="match status" value="1"/>
</dbReference>
<proteinExistence type="predicted"/>
<evidence type="ECO:0000313" key="3">
    <source>
        <dbReference type="EMBL" id="GBP65371.1"/>
    </source>
</evidence>
<feature type="region of interest" description="Disordered" evidence="1">
    <location>
        <begin position="193"/>
        <end position="227"/>
    </location>
</feature>
<dbReference type="OrthoDB" id="7682111at2759"/>
<dbReference type="AlphaFoldDB" id="A0A4C1XNG8"/>
<feature type="compositionally biased region" description="Polar residues" evidence="1">
    <location>
        <begin position="203"/>
        <end position="225"/>
    </location>
</feature>
<evidence type="ECO:0000313" key="4">
    <source>
        <dbReference type="Proteomes" id="UP000299102"/>
    </source>
</evidence>
<accession>A0A4C1XNG8</accession>
<name>A0A4C1XNG8_EUMVA</name>
<feature type="domain" description="MADF" evidence="2">
    <location>
        <begin position="4"/>
        <end position="95"/>
    </location>
</feature>
<evidence type="ECO:0000256" key="1">
    <source>
        <dbReference type="SAM" id="MobiDB-lite"/>
    </source>
</evidence>
<reference evidence="3 4" key="1">
    <citation type="journal article" date="2019" name="Commun. Biol.">
        <title>The bagworm genome reveals a unique fibroin gene that provides high tensile strength.</title>
        <authorList>
            <person name="Kono N."/>
            <person name="Nakamura H."/>
            <person name="Ohtoshi R."/>
            <person name="Tomita M."/>
            <person name="Numata K."/>
            <person name="Arakawa K."/>
        </authorList>
    </citation>
    <scope>NUCLEOTIDE SEQUENCE [LARGE SCALE GENOMIC DNA]</scope>
</reference>
<dbReference type="InterPro" id="IPR004210">
    <property type="entry name" value="BESS_motif"/>
</dbReference>
<dbReference type="GO" id="GO:0003677">
    <property type="term" value="F:DNA binding"/>
    <property type="evidence" value="ECO:0007669"/>
    <property type="project" value="InterPro"/>
</dbReference>
<dbReference type="PANTHER" id="PTHR12243:SF67">
    <property type="entry name" value="COREPRESSOR OF PANGOLIN, ISOFORM A-RELATED"/>
    <property type="match status" value="1"/>
</dbReference>
<sequence length="248" mass="28967">MNKHFIDCVREHPCLWDMNAASYKDFETRNAAWREVAKQAKIESVKLAKIKWKNLRDTHREKLKKIADIKLKHPKKKIRPWRYMGQMEFLTPFMLSRDRDNVEYDLVTATRVKQEKEREESKQEPPRKNRLEDSLLELLQTMDERRRSEVEHTGDALRTFFESMYESTKKLPEPLQREVKRKVFNAVMAAEEQSGTYAAYTESPGTTASDSPAHSSGSAPRSPSATRCFDIASVKLETYITSDYPEET</sequence>
<dbReference type="PROSITE" id="PS51029">
    <property type="entry name" value="MADF"/>
    <property type="match status" value="1"/>
</dbReference>
<dbReference type="EMBL" id="BGZK01000927">
    <property type="protein sequence ID" value="GBP65371.1"/>
    <property type="molecule type" value="Genomic_DNA"/>
</dbReference>